<evidence type="ECO:0000313" key="3">
    <source>
        <dbReference type="Proteomes" id="UP000032336"/>
    </source>
</evidence>
<dbReference type="AlphaFoldDB" id="A0A0D8FTK8"/>
<accession>A0A0D8FTK8</accession>
<proteinExistence type="predicted"/>
<dbReference type="STRING" id="1121877.FEAC_16950"/>
<gene>
    <name evidence="2" type="ORF">FEAC_16950</name>
</gene>
<comment type="caution">
    <text evidence="2">The sequence shown here is derived from an EMBL/GenBank/DDBJ whole genome shotgun (WGS) entry which is preliminary data.</text>
</comment>
<sequence length="163" mass="18255">MSKLTESFFENTLTPTSFCHHPLRYAFKLREPQTPVNSAYNRLSANFHGFLTGCVTCFALVDNSSHTAVESQQAKELLHPCSGGCRRDFVVANPDRVQTSSDSGWLTTTDLGWLRPTNTHCDPDDVLSFNFYIRVAQPEENTPTVDRFTDTQYGGPDSIVTRS</sequence>
<evidence type="ECO:0000256" key="1">
    <source>
        <dbReference type="SAM" id="MobiDB-lite"/>
    </source>
</evidence>
<protein>
    <submittedName>
        <fullName evidence="2">Uncharacterized protein</fullName>
    </submittedName>
</protein>
<feature type="region of interest" description="Disordered" evidence="1">
    <location>
        <begin position="143"/>
        <end position="163"/>
    </location>
</feature>
<organism evidence="2 3">
    <name type="scientific">Ferrimicrobium acidiphilum DSM 19497</name>
    <dbReference type="NCBI Taxonomy" id="1121877"/>
    <lineage>
        <taxon>Bacteria</taxon>
        <taxon>Bacillati</taxon>
        <taxon>Actinomycetota</taxon>
        <taxon>Acidimicrobiia</taxon>
        <taxon>Acidimicrobiales</taxon>
        <taxon>Acidimicrobiaceae</taxon>
        <taxon>Ferrimicrobium</taxon>
    </lineage>
</organism>
<dbReference type="Proteomes" id="UP000032336">
    <property type="component" value="Unassembled WGS sequence"/>
</dbReference>
<name>A0A0D8FTK8_9ACTN</name>
<keyword evidence="3" id="KW-1185">Reference proteome</keyword>
<evidence type="ECO:0000313" key="2">
    <source>
        <dbReference type="EMBL" id="KJE76615.1"/>
    </source>
</evidence>
<dbReference type="EMBL" id="JXUW01000014">
    <property type="protein sequence ID" value="KJE76615.1"/>
    <property type="molecule type" value="Genomic_DNA"/>
</dbReference>
<reference evidence="2 3" key="1">
    <citation type="submission" date="2015-01" db="EMBL/GenBank/DDBJ databases">
        <title>Draft genome of the acidophilic iron oxidizer Ferrimicrobium acidiphilum strain T23.</title>
        <authorList>
            <person name="Poehlein A."/>
            <person name="Eisen S."/>
            <person name="Schloemann M."/>
            <person name="Johnson B.D."/>
            <person name="Daniel R."/>
            <person name="Muehling M."/>
        </authorList>
    </citation>
    <scope>NUCLEOTIDE SEQUENCE [LARGE SCALE GENOMIC DNA]</scope>
    <source>
        <strain evidence="2 3">T23</strain>
    </source>
</reference>